<proteinExistence type="predicted"/>
<feature type="region of interest" description="Disordered" evidence="1">
    <location>
        <begin position="1"/>
        <end position="25"/>
    </location>
</feature>
<organism evidence="2 3">
    <name type="scientific">Rhodopirellula baltica (strain DSM 10527 / NCIMB 13988 / SH1)</name>
    <dbReference type="NCBI Taxonomy" id="243090"/>
    <lineage>
        <taxon>Bacteria</taxon>
        <taxon>Pseudomonadati</taxon>
        <taxon>Planctomycetota</taxon>
        <taxon>Planctomycetia</taxon>
        <taxon>Pirellulales</taxon>
        <taxon>Pirellulaceae</taxon>
        <taxon>Rhodopirellula</taxon>
    </lineage>
</organism>
<sequence>MITNSSANQSDGTRRRAVHASNSGQEVALSQTGFTMGVMHGTQNQTLLHGVVFIE</sequence>
<reference evidence="2 3" key="1">
    <citation type="journal article" date="2003" name="Proc. Natl. Acad. Sci. U.S.A.">
        <title>Complete genome sequence of the marine planctomycete Pirellula sp. strain 1.</title>
        <authorList>
            <person name="Gloeckner F.O."/>
            <person name="Kube M."/>
            <person name="Bauer M."/>
            <person name="Teeling H."/>
            <person name="Lombardot T."/>
            <person name="Ludwig W."/>
            <person name="Gade D."/>
            <person name="Beck A."/>
            <person name="Borzym K."/>
            <person name="Heitmann K."/>
            <person name="Rabus R."/>
            <person name="Schlesner H."/>
            <person name="Amann R."/>
            <person name="Reinhardt R."/>
        </authorList>
    </citation>
    <scope>NUCLEOTIDE SEQUENCE [LARGE SCALE GENOMIC DNA]</scope>
    <source>
        <strain evidence="3">DSM 10527 / NCIMB 13988 / SH1</strain>
    </source>
</reference>
<feature type="compositionally biased region" description="Polar residues" evidence="1">
    <location>
        <begin position="1"/>
        <end position="11"/>
    </location>
</feature>
<evidence type="ECO:0000256" key="1">
    <source>
        <dbReference type="SAM" id="MobiDB-lite"/>
    </source>
</evidence>
<gene>
    <name evidence="2" type="ordered locus">RB7736</name>
</gene>
<dbReference type="EMBL" id="BX294146">
    <property type="protein sequence ID" value="CAD75541.1"/>
    <property type="molecule type" value="Genomic_DNA"/>
</dbReference>
<accession>Q7UN78</accession>
<evidence type="ECO:0000313" key="2">
    <source>
        <dbReference type="EMBL" id="CAD75541.1"/>
    </source>
</evidence>
<dbReference type="Proteomes" id="UP000001025">
    <property type="component" value="Chromosome"/>
</dbReference>
<dbReference type="EnsemblBacteria" id="CAD75541">
    <property type="protein sequence ID" value="CAD75541"/>
    <property type="gene ID" value="RB7736"/>
</dbReference>
<protein>
    <submittedName>
        <fullName evidence="2">Uncharacterized protein</fullName>
    </submittedName>
</protein>
<keyword evidence="3" id="KW-1185">Reference proteome</keyword>
<name>Q7UN78_RHOBA</name>
<evidence type="ECO:0000313" key="3">
    <source>
        <dbReference type="Proteomes" id="UP000001025"/>
    </source>
</evidence>
<dbReference type="PATRIC" id="fig|243090.15.peg.3730"/>
<dbReference type="KEGG" id="rba:RB7736"/>
<dbReference type="STRING" id="243090.RB7736"/>
<dbReference type="HOGENOM" id="CLU_3029384_0_0_0"/>
<dbReference type="InParanoid" id="Q7UN78"/>
<dbReference type="AlphaFoldDB" id="Q7UN78"/>